<feature type="transmembrane region" description="Helical" evidence="2">
    <location>
        <begin position="62"/>
        <end position="79"/>
    </location>
</feature>
<evidence type="ECO:0000313" key="4">
    <source>
        <dbReference type="EMBL" id="AVD71498.1"/>
    </source>
</evidence>
<evidence type="ECO:0000313" key="5">
    <source>
        <dbReference type="Proteomes" id="UP000239867"/>
    </source>
</evidence>
<dbReference type="Pfam" id="PF00226">
    <property type="entry name" value="DnaJ"/>
    <property type="match status" value="1"/>
</dbReference>
<keyword evidence="2" id="KW-0472">Membrane</keyword>
<gene>
    <name evidence="4" type="ORF">CAY53_08490</name>
</gene>
<sequence length="395" mass="43599">MKHILCMLSGIVGLALFFLFLQLERTSPALAYVLMGLCPTAVFLLCPYPGEYSARLGTGGRLALSVLACGVGSALRSISDVSIEHGIIAHPFHLPIALLLLLALASAGLAAYFVATRLALPAFERSMQEDPADRQRAGSAAYGQEQASAARPRRHECPENPARFQELLIRILVQAAMVDGHFTRAEFSVILQFFRHKLGYDENRMVRVKQLAKQAMDYPADLEKLVEEFGEGFSYTAYLILLELVYALVYTKTPPLKGELEQAHAIAARLGVFAADLRNIRAKYRGQRPPPDDREEPRQKSGSQQRSQSSQPGSDWQGQDSQKPELPPAEAEALEILGLEPGASAASIKKAYRRLVLQYHPDKVAHLGAEFRHIAEEKTKEINVAYALLRKVRGA</sequence>
<dbReference type="CDD" id="cd06257">
    <property type="entry name" value="DnaJ"/>
    <property type="match status" value="1"/>
</dbReference>
<dbReference type="SMART" id="SM00271">
    <property type="entry name" value="DnaJ"/>
    <property type="match status" value="1"/>
</dbReference>
<dbReference type="EMBL" id="CP021255">
    <property type="protein sequence ID" value="AVD71498.1"/>
    <property type="molecule type" value="Genomic_DNA"/>
</dbReference>
<evidence type="ECO:0000256" key="1">
    <source>
        <dbReference type="SAM" id="MobiDB-lite"/>
    </source>
</evidence>
<dbReference type="SUPFAM" id="SSF46565">
    <property type="entry name" value="Chaperone J-domain"/>
    <property type="match status" value="1"/>
</dbReference>
<feature type="transmembrane region" description="Helical" evidence="2">
    <location>
        <begin position="91"/>
        <end position="115"/>
    </location>
</feature>
<protein>
    <recommendedName>
        <fullName evidence="3">J domain-containing protein</fullName>
    </recommendedName>
</protein>
<feature type="compositionally biased region" description="Basic and acidic residues" evidence="1">
    <location>
        <begin position="290"/>
        <end position="299"/>
    </location>
</feature>
<evidence type="ECO:0000259" key="3">
    <source>
        <dbReference type="PROSITE" id="PS50076"/>
    </source>
</evidence>
<dbReference type="PRINTS" id="PR00625">
    <property type="entry name" value="JDOMAIN"/>
</dbReference>
<dbReference type="InterPro" id="IPR001623">
    <property type="entry name" value="DnaJ_domain"/>
</dbReference>
<proteinExistence type="predicted"/>
<dbReference type="OrthoDB" id="9779622at2"/>
<feature type="transmembrane region" description="Helical" evidence="2">
    <location>
        <begin position="29"/>
        <end position="50"/>
    </location>
</feature>
<feature type="domain" description="J" evidence="3">
    <location>
        <begin position="332"/>
        <end position="394"/>
    </location>
</feature>
<keyword evidence="2" id="KW-1133">Transmembrane helix</keyword>
<dbReference type="AlphaFoldDB" id="A0A2L1GPC8"/>
<dbReference type="InterPro" id="IPR036869">
    <property type="entry name" value="J_dom_sf"/>
</dbReference>
<name>A0A2L1GPC8_9BACT</name>
<dbReference type="InterPro" id="IPR050817">
    <property type="entry name" value="DjlA_DnaK_co-chaperone"/>
</dbReference>
<dbReference type="PROSITE" id="PS50076">
    <property type="entry name" value="DNAJ_2"/>
    <property type="match status" value="1"/>
</dbReference>
<organism evidence="4 5">
    <name type="scientific">Desulfobulbus oralis</name>
    <dbReference type="NCBI Taxonomy" id="1986146"/>
    <lineage>
        <taxon>Bacteria</taxon>
        <taxon>Pseudomonadati</taxon>
        <taxon>Thermodesulfobacteriota</taxon>
        <taxon>Desulfobulbia</taxon>
        <taxon>Desulfobulbales</taxon>
        <taxon>Desulfobulbaceae</taxon>
        <taxon>Desulfobulbus</taxon>
    </lineage>
</organism>
<dbReference type="Gene3D" id="1.10.3680.10">
    <property type="entry name" value="TerB-like"/>
    <property type="match status" value="1"/>
</dbReference>
<reference evidence="4 5" key="1">
    <citation type="journal article" date="2018" name="MBio">
        <title>Insights into the evolution of host association through the isolation and characterization of a novel human periodontal pathobiont, Desulfobulbus oralis.</title>
        <authorList>
            <person name="Cross K.L."/>
            <person name="Chirania P."/>
            <person name="Xiong W."/>
            <person name="Beall C.J."/>
            <person name="Elkins J.G."/>
            <person name="Giannone R.J."/>
            <person name="Griffen A.L."/>
            <person name="Guss A.M."/>
            <person name="Hettich R.L."/>
            <person name="Joshi S.S."/>
            <person name="Mokrzan E.M."/>
            <person name="Martin R.K."/>
            <person name="Zhulin I.B."/>
            <person name="Leys E.J."/>
            <person name="Podar M."/>
        </authorList>
    </citation>
    <scope>NUCLEOTIDE SEQUENCE [LARGE SCALE GENOMIC DNA]</scope>
    <source>
        <strain evidence="4 5">ORNL</strain>
    </source>
</reference>
<feature type="compositionally biased region" description="Low complexity" evidence="1">
    <location>
        <begin position="300"/>
        <end position="314"/>
    </location>
</feature>
<dbReference type="InterPro" id="IPR007791">
    <property type="entry name" value="DjlA_N"/>
</dbReference>
<dbReference type="PANTHER" id="PTHR24074">
    <property type="entry name" value="CO-CHAPERONE PROTEIN DJLA"/>
    <property type="match status" value="1"/>
</dbReference>
<feature type="region of interest" description="Disordered" evidence="1">
    <location>
        <begin position="283"/>
        <end position="328"/>
    </location>
</feature>
<dbReference type="RefSeq" id="WP_104936751.1">
    <property type="nucleotide sequence ID" value="NZ_CP021255.1"/>
</dbReference>
<keyword evidence="2" id="KW-0812">Transmembrane</keyword>
<dbReference type="Gene3D" id="1.10.287.110">
    <property type="entry name" value="DnaJ domain"/>
    <property type="match status" value="1"/>
</dbReference>
<keyword evidence="5" id="KW-1185">Reference proteome</keyword>
<evidence type="ECO:0000256" key="2">
    <source>
        <dbReference type="SAM" id="Phobius"/>
    </source>
</evidence>
<dbReference type="KEGG" id="deo:CAY53_08490"/>
<accession>A0A2L1GPC8</accession>
<feature type="transmembrane region" description="Helical" evidence="2">
    <location>
        <begin position="5"/>
        <end position="23"/>
    </location>
</feature>
<dbReference type="InterPro" id="IPR029024">
    <property type="entry name" value="TerB-like"/>
</dbReference>
<feature type="region of interest" description="Disordered" evidence="1">
    <location>
        <begin position="134"/>
        <end position="157"/>
    </location>
</feature>
<dbReference type="Pfam" id="PF05099">
    <property type="entry name" value="TerB"/>
    <property type="match status" value="1"/>
</dbReference>
<dbReference type="Proteomes" id="UP000239867">
    <property type="component" value="Chromosome"/>
</dbReference>